<evidence type="ECO:0000259" key="4">
    <source>
        <dbReference type="Pfam" id="PF13193"/>
    </source>
</evidence>
<name>A0ABY0YHV1_9PSED</name>
<dbReference type="PANTHER" id="PTHR43201:SF5">
    <property type="entry name" value="MEDIUM-CHAIN ACYL-COA LIGASE ACSF2, MITOCHONDRIAL"/>
    <property type="match status" value="1"/>
</dbReference>
<dbReference type="Pfam" id="PF13193">
    <property type="entry name" value="AMP-binding_C"/>
    <property type="match status" value="1"/>
</dbReference>
<evidence type="ECO:0000256" key="1">
    <source>
        <dbReference type="ARBA" id="ARBA00006432"/>
    </source>
</evidence>
<dbReference type="RefSeq" id="WP_244159930.1">
    <property type="nucleotide sequence ID" value="NZ_FNRV01000001.1"/>
</dbReference>
<evidence type="ECO:0000313" key="6">
    <source>
        <dbReference type="Proteomes" id="UP000199665"/>
    </source>
</evidence>
<feature type="domain" description="AMP-dependent synthetase/ligase" evidence="3">
    <location>
        <begin position="28"/>
        <end position="384"/>
    </location>
</feature>
<reference evidence="5 6" key="1">
    <citation type="submission" date="2016-10" db="EMBL/GenBank/DDBJ databases">
        <authorList>
            <person name="Varghese N."/>
            <person name="Submissions S."/>
        </authorList>
    </citation>
    <scope>NUCLEOTIDE SEQUENCE [LARGE SCALE GENOMIC DNA]</scope>
    <source>
        <strain evidence="5 6">DSM 18327</strain>
    </source>
</reference>
<dbReference type="Proteomes" id="UP000199665">
    <property type="component" value="Unassembled WGS sequence"/>
</dbReference>
<dbReference type="Pfam" id="PF00501">
    <property type="entry name" value="AMP-binding"/>
    <property type="match status" value="1"/>
</dbReference>
<evidence type="ECO:0000313" key="5">
    <source>
        <dbReference type="EMBL" id="SED58745.1"/>
    </source>
</evidence>
<dbReference type="InterPro" id="IPR045851">
    <property type="entry name" value="AMP-bd_C_sf"/>
</dbReference>
<keyword evidence="2 5" id="KW-0436">Ligase</keyword>
<dbReference type="PROSITE" id="PS00455">
    <property type="entry name" value="AMP_BINDING"/>
    <property type="match status" value="1"/>
</dbReference>
<evidence type="ECO:0000259" key="3">
    <source>
        <dbReference type="Pfam" id="PF00501"/>
    </source>
</evidence>
<evidence type="ECO:0000256" key="2">
    <source>
        <dbReference type="ARBA" id="ARBA00022598"/>
    </source>
</evidence>
<comment type="similarity">
    <text evidence="1">Belongs to the ATP-dependent AMP-binding enzyme family.</text>
</comment>
<dbReference type="InterPro" id="IPR000873">
    <property type="entry name" value="AMP-dep_synth/lig_dom"/>
</dbReference>
<dbReference type="GO" id="GO:0016874">
    <property type="term" value="F:ligase activity"/>
    <property type="evidence" value="ECO:0007669"/>
    <property type="project" value="UniProtKB-KW"/>
</dbReference>
<dbReference type="InterPro" id="IPR020845">
    <property type="entry name" value="AMP-binding_CS"/>
</dbReference>
<dbReference type="EMBL" id="FNRV01000001">
    <property type="protein sequence ID" value="SED58745.1"/>
    <property type="molecule type" value="Genomic_DNA"/>
</dbReference>
<accession>A0ABY0YHV1</accession>
<feature type="domain" description="AMP-binding enzyme C-terminal" evidence="4">
    <location>
        <begin position="433"/>
        <end position="510"/>
    </location>
</feature>
<dbReference type="InterPro" id="IPR025110">
    <property type="entry name" value="AMP-bd_C"/>
</dbReference>
<sequence>MIITDYWGIQVARGQGCRALSSYQAGENNPVSFTYGELDAVVTRMGAGLAALGVEKGSVVSCQLPNGWQMTALFLACARIGAVFNPLMPIFRERELRFMLGHARSHLLVVPKHFRGFDYASMAEGLRTDLPELRHVLVIGGDGHNSFEQQLLEREWEKHCDTQALFAERRPQADDILQLLFTSGTTGEPKGVLHTSRTLLSNIIPYAERLGLGHEDIIFMASPMAHQTGFLYGLMMPIYLGAAAVLQDVWDARTAIRIAAAERPTFTMASTPFLADLIELAPDNGDALTSLRFFVSAGAPIPESLVEKAGNSINAKIISAWGMTETGAATMTRPQDDPERAIYSDGVVLPLMDVRVVDDAGLALPAGSEGHLQVRGASLFVGYLKRPDLYGVDAQGWFSTGDLARMDAQGYIRITGRTKDVVIRGGENIPVVEVENLLYKHPAISAAALVGCPDERLGERVCAYVTLHDGYTELSLDDAVTFLLEHSLSRNYLPEYLEVLPALPRTPSGKIQKFKLHERAANIRIDPAKRR</sequence>
<protein>
    <submittedName>
        <fullName evidence="5">Cyclohexanecarboxylate-CoA ligase</fullName>
    </submittedName>
</protein>
<dbReference type="Gene3D" id="2.30.38.10">
    <property type="entry name" value="Luciferase, Domain 3"/>
    <property type="match status" value="1"/>
</dbReference>
<proteinExistence type="inferred from homology"/>
<dbReference type="SUPFAM" id="SSF56801">
    <property type="entry name" value="Acetyl-CoA synthetase-like"/>
    <property type="match status" value="1"/>
</dbReference>
<dbReference type="PANTHER" id="PTHR43201">
    <property type="entry name" value="ACYL-COA SYNTHETASE"/>
    <property type="match status" value="1"/>
</dbReference>
<dbReference type="Gene3D" id="3.40.50.980">
    <property type="match status" value="2"/>
</dbReference>
<dbReference type="Gene3D" id="3.30.300.30">
    <property type="match status" value="1"/>
</dbReference>
<keyword evidence="6" id="KW-1185">Reference proteome</keyword>
<organism evidence="5 6">
    <name type="scientific">Pseudomonas mohnii</name>
    <dbReference type="NCBI Taxonomy" id="395600"/>
    <lineage>
        <taxon>Bacteria</taxon>
        <taxon>Pseudomonadati</taxon>
        <taxon>Pseudomonadota</taxon>
        <taxon>Gammaproteobacteria</taxon>
        <taxon>Pseudomonadales</taxon>
        <taxon>Pseudomonadaceae</taxon>
        <taxon>Pseudomonas</taxon>
    </lineage>
</organism>
<gene>
    <name evidence="5" type="ORF">SAMN05216205_5640</name>
</gene>
<comment type="caution">
    <text evidence="5">The sequence shown here is derived from an EMBL/GenBank/DDBJ whole genome shotgun (WGS) entry which is preliminary data.</text>
</comment>